<accession>A0A1V4SZ30</accession>
<keyword evidence="1" id="KW-1133">Transmembrane helix</keyword>
<protein>
    <recommendedName>
        <fullName evidence="4">Prepilin-type N-terminal cleavage/methylation domain-containing protein</fullName>
    </recommendedName>
</protein>
<evidence type="ECO:0008006" key="4">
    <source>
        <dbReference type="Google" id="ProtNLM"/>
    </source>
</evidence>
<name>A0A1V4SZ30_9CLOT</name>
<evidence type="ECO:0000313" key="2">
    <source>
        <dbReference type="EMBL" id="OPX50868.1"/>
    </source>
</evidence>
<dbReference type="PROSITE" id="PS00409">
    <property type="entry name" value="PROKAR_NTER_METHYL"/>
    <property type="match status" value="1"/>
</dbReference>
<dbReference type="NCBIfam" id="TIGR02532">
    <property type="entry name" value="IV_pilin_GFxxxE"/>
    <property type="match status" value="1"/>
</dbReference>
<reference evidence="2 3" key="1">
    <citation type="submission" date="2016-02" db="EMBL/GenBank/DDBJ databases">
        <title>Genome sequence of Clostridium thermobutyricum DSM 4928.</title>
        <authorList>
            <person name="Poehlein A."/>
            <person name="Daniel R."/>
        </authorList>
    </citation>
    <scope>NUCLEOTIDE SEQUENCE [LARGE SCALE GENOMIC DNA]</scope>
    <source>
        <strain evidence="2 3">DSM 4928</strain>
    </source>
</reference>
<dbReference type="SUPFAM" id="SSF54523">
    <property type="entry name" value="Pili subunits"/>
    <property type="match status" value="1"/>
</dbReference>
<dbReference type="AlphaFoldDB" id="A0A1V4SZ30"/>
<sequence>MKNKKKKGFTLVELMAVIAILGIFSTLIFSLFSSSTSMLVMAENDNVIQNESRNIIDVLEEDIRYGSKIKPGTSGTGNVLSLTRNGKRYVYKIEGTEFKKYEDNTPDNGIDNADNFIIAPSKNVKEFEISEKEGLYKIRFKFENGKSSYDYENSIYPMNGN</sequence>
<organism evidence="2 3">
    <name type="scientific">Clostridium thermobutyricum DSM 4928</name>
    <dbReference type="NCBI Taxonomy" id="1121339"/>
    <lineage>
        <taxon>Bacteria</taxon>
        <taxon>Bacillati</taxon>
        <taxon>Bacillota</taxon>
        <taxon>Clostridia</taxon>
        <taxon>Eubacteriales</taxon>
        <taxon>Clostridiaceae</taxon>
        <taxon>Clostridium</taxon>
    </lineage>
</organism>
<dbReference type="Proteomes" id="UP000191448">
    <property type="component" value="Unassembled WGS sequence"/>
</dbReference>
<dbReference type="EMBL" id="LTAY01000010">
    <property type="protein sequence ID" value="OPX50868.1"/>
    <property type="molecule type" value="Genomic_DNA"/>
</dbReference>
<proteinExistence type="predicted"/>
<evidence type="ECO:0000256" key="1">
    <source>
        <dbReference type="SAM" id="Phobius"/>
    </source>
</evidence>
<evidence type="ECO:0000313" key="3">
    <source>
        <dbReference type="Proteomes" id="UP000191448"/>
    </source>
</evidence>
<keyword evidence="1" id="KW-0812">Transmembrane</keyword>
<keyword evidence="1" id="KW-0472">Membrane</keyword>
<dbReference type="InterPro" id="IPR045584">
    <property type="entry name" value="Pilin-like"/>
</dbReference>
<dbReference type="Gene3D" id="3.30.700.10">
    <property type="entry name" value="Glycoprotein, Type 4 Pilin"/>
    <property type="match status" value="1"/>
</dbReference>
<dbReference type="InterPro" id="IPR012902">
    <property type="entry name" value="N_methyl_site"/>
</dbReference>
<dbReference type="RefSeq" id="WP_080021568.1">
    <property type="nucleotide sequence ID" value="NZ_LTAY01000010.1"/>
</dbReference>
<feature type="transmembrane region" description="Helical" evidence="1">
    <location>
        <begin position="12"/>
        <end position="32"/>
    </location>
</feature>
<dbReference type="Pfam" id="PF07963">
    <property type="entry name" value="N_methyl"/>
    <property type="match status" value="1"/>
</dbReference>
<gene>
    <name evidence="2" type="ORF">CLTHE_01480</name>
</gene>
<comment type="caution">
    <text evidence="2">The sequence shown here is derived from an EMBL/GenBank/DDBJ whole genome shotgun (WGS) entry which is preliminary data.</text>
</comment>